<reference evidence="1 2" key="1">
    <citation type="submission" date="2020-07" db="EMBL/GenBank/DDBJ databases">
        <title>Mycobacterium kansasii (former subtype) with zoonotic potential isolated from diseased indoor pet cat, Japan.</title>
        <authorList>
            <person name="Fukano H."/>
            <person name="Terazono T."/>
            <person name="Hoshino Y."/>
        </authorList>
    </citation>
    <scope>NUCLEOTIDE SEQUENCE [LARGE SCALE GENOMIC DNA]</scope>
    <source>
        <strain evidence="1 2">Kuro-I</strain>
    </source>
</reference>
<proteinExistence type="predicted"/>
<dbReference type="AlphaFoldDB" id="A0A7G1IK69"/>
<keyword evidence="2" id="KW-1185">Reference proteome</keyword>
<dbReference type="EMBL" id="AP023343">
    <property type="protein sequence ID" value="BCI90864.1"/>
    <property type="molecule type" value="Genomic_DNA"/>
</dbReference>
<sequence>MDRIELARRGLMSEEAFYTAATLFAVAAADDRLPSIEVGALGPA</sequence>
<dbReference type="Proteomes" id="UP000516380">
    <property type="component" value="Chromosome"/>
</dbReference>
<organism evidence="1 2">
    <name type="scientific">Mycobacterium kansasii</name>
    <dbReference type="NCBI Taxonomy" id="1768"/>
    <lineage>
        <taxon>Bacteria</taxon>
        <taxon>Bacillati</taxon>
        <taxon>Actinomycetota</taxon>
        <taxon>Actinomycetes</taxon>
        <taxon>Mycobacteriales</taxon>
        <taxon>Mycobacteriaceae</taxon>
        <taxon>Mycobacterium</taxon>
    </lineage>
</organism>
<protein>
    <submittedName>
        <fullName evidence="1">Uncharacterized protein</fullName>
    </submittedName>
</protein>
<accession>A0A7G1IK69</accession>
<name>A0A7G1IK69_MYCKA</name>
<gene>
    <name evidence="1" type="ORF">NIIDMKKI_60700</name>
</gene>
<evidence type="ECO:0000313" key="2">
    <source>
        <dbReference type="Proteomes" id="UP000516380"/>
    </source>
</evidence>
<evidence type="ECO:0000313" key="1">
    <source>
        <dbReference type="EMBL" id="BCI90864.1"/>
    </source>
</evidence>